<dbReference type="InterPro" id="IPR004752">
    <property type="entry name" value="AmpG_permease/AT-1"/>
</dbReference>
<dbReference type="EMBL" id="UOGD01000396">
    <property type="protein sequence ID" value="VAX27848.1"/>
    <property type="molecule type" value="Genomic_DNA"/>
</dbReference>
<accession>A0A3B1CV44</accession>
<keyword evidence="2" id="KW-0813">Transport</keyword>
<name>A0A3B1CV44_9ZZZZ</name>
<proteinExistence type="predicted"/>
<dbReference type="GO" id="GO:0022857">
    <property type="term" value="F:transmembrane transporter activity"/>
    <property type="evidence" value="ECO:0007669"/>
    <property type="project" value="InterPro"/>
</dbReference>
<dbReference type="PROSITE" id="PS50850">
    <property type="entry name" value="MFS"/>
    <property type="match status" value="1"/>
</dbReference>
<evidence type="ECO:0000256" key="5">
    <source>
        <dbReference type="ARBA" id="ARBA00023136"/>
    </source>
</evidence>
<feature type="transmembrane region" description="Helical" evidence="6">
    <location>
        <begin position="131"/>
        <end position="154"/>
    </location>
</feature>
<feature type="domain" description="Major facilitator superfamily (MFS) profile" evidence="7">
    <location>
        <begin position="1"/>
        <end position="194"/>
    </location>
</feature>
<protein>
    <submittedName>
        <fullName evidence="8">AmpG permease</fullName>
    </submittedName>
</protein>
<evidence type="ECO:0000256" key="4">
    <source>
        <dbReference type="ARBA" id="ARBA00022989"/>
    </source>
</evidence>
<dbReference type="InterPro" id="IPR036259">
    <property type="entry name" value="MFS_trans_sf"/>
</dbReference>
<evidence type="ECO:0000256" key="6">
    <source>
        <dbReference type="SAM" id="Phobius"/>
    </source>
</evidence>
<evidence type="ECO:0000256" key="2">
    <source>
        <dbReference type="ARBA" id="ARBA00022448"/>
    </source>
</evidence>
<comment type="subcellular location">
    <subcellularLocation>
        <location evidence="1">Membrane</location>
        <topology evidence="1">Multi-pass membrane protein</topology>
    </subcellularLocation>
</comment>
<keyword evidence="4 6" id="KW-1133">Transmembrane helix</keyword>
<dbReference type="GO" id="GO:0016020">
    <property type="term" value="C:membrane"/>
    <property type="evidence" value="ECO:0007669"/>
    <property type="project" value="UniProtKB-SubCell"/>
</dbReference>
<dbReference type="SUPFAM" id="SSF103473">
    <property type="entry name" value="MFS general substrate transporter"/>
    <property type="match status" value="1"/>
</dbReference>
<keyword evidence="3 6" id="KW-0812">Transmembrane</keyword>
<keyword evidence="5 6" id="KW-0472">Membrane</keyword>
<dbReference type="PANTHER" id="PTHR12778">
    <property type="entry name" value="SOLUTE CARRIER FAMILY 33 ACETYL-COA TRANSPORTER -RELATED"/>
    <property type="match status" value="1"/>
</dbReference>
<dbReference type="AlphaFoldDB" id="A0A3B1CV44"/>
<evidence type="ECO:0000256" key="3">
    <source>
        <dbReference type="ARBA" id="ARBA00022692"/>
    </source>
</evidence>
<evidence type="ECO:0000256" key="1">
    <source>
        <dbReference type="ARBA" id="ARBA00004141"/>
    </source>
</evidence>
<organism evidence="8">
    <name type="scientific">hydrothermal vent metagenome</name>
    <dbReference type="NCBI Taxonomy" id="652676"/>
    <lineage>
        <taxon>unclassified sequences</taxon>
        <taxon>metagenomes</taxon>
        <taxon>ecological metagenomes</taxon>
    </lineage>
</organism>
<feature type="transmembrane region" description="Helical" evidence="6">
    <location>
        <begin position="40"/>
        <end position="62"/>
    </location>
</feature>
<evidence type="ECO:0000313" key="8">
    <source>
        <dbReference type="EMBL" id="VAX27848.1"/>
    </source>
</evidence>
<gene>
    <name evidence="8" type="ORF">MNBD_IGNAVI01-1952</name>
</gene>
<evidence type="ECO:0000259" key="7">
    <source>
        <dbReference type="PROSITE" id="PS50850"/>
    </source>
</evidence>
<feature type="transmembrane region" description="Helical" evidence="6">
    <location>
        <begin position="69"/>
        <end position="89"/>
    </location>
</feature>
<sequence length="194" mass="21531">LTFLLLYRLGESQLVKLASPFLLDAREVGGLGLTTGEVGLVYGTVGILALTLGGLLGGFVAAKKGLKYWLWWMLIAINLPNTVYIYLSYALPESFFIINLCVAVEQFGYGFGFTAYMLYMIYVSQGDHKTAHFAITTAFMALGMMIPGMVSGWLQELIGYQHFFIWVIIATIPAFIVTKFIPLDAKFGLKKENE</sequence>
<feature type="transmembrane region" description="Helical" evidence="6">
    <location>
        <begin position="160"/>
        <end position="181"/>
    </location>
</feature>
<feature type="non-terminal residue" evidence="8">
    <location>
        <position position="1"/>
    </location>
</feature>
<dbReference type="InterPro" id="IPR020846">
    <property type="entry name" value="MFS_dom"/>
</dbReference>
<reference evidence="8" key="1">
    <citation type="submission" date="2018-06" db="EMBL/GenBank/DDBJ databases">
        <authorList>
            <person name="Zhirakovskaya E."/>
        </authorList>
    </citation>
    <scope>NUCLEOTIDE SEQUENCE</scope>
</reference>
<dbReference type="PANTHER" id="PTHR12778:SF10">
    <property type="entry name" value="MAJOR FACILITATOR SUPERFAMILY DOMAIN-CONTAINING PROTEIN 3"/>
    <property type="match status" value="1"/>
</dbReference>
<feature type="transmembrane region" description="Helical" evidence="6">
    <location>
        <begin position="95"/>
        <end position="119"/>
    </location>
</feature>
<dbReference type="Gene3D" id="1.20.1250.20">
    <property type="entry name" value="MFS general substrate transporter like domains"/>
    <property type="match status" value="1"/>
</dbReference>